<dbReference type="AlphaFoldDB" id="A0A317EEC3"/>
<protein>
    <submittedName>
        <fullName evidence="15">TonB-dependent receptor</fullName>
    </submittedName>
</protein>
<evidence type="ECO:0000313" key="15">
    <source>
        <dbReference type="EMBL" id="PWR24604.1"/>
    </source>
</evidence>
<comment type="subcellular location">
    <subcellularLocation>
        <location evidence="1 10">Cell outer membrane</location>
        <topology evidence="1 10">Multi-pass membrane protein</topology>
    </subcellularLocation>
</comment>
<name>A0A317EEC3_9PROT</name>
<dbReference type="Gene3D" id="2.40.170.20">
    <property type="entry name" value="TonB-dependent receptor, beta-barrel domain"/>
    <property type="match status" value="1"/>
</dbReference>
<evidence type="ECO:0000259" key="13">
    <source>
        <dbReference type="Pfam" id="PF00593"/>
    </source>
</evidence>
<dbReference type="PANTHER" id="PTHR30069:SF29">
    <property type="entry name" value="HEMOGLOBIN AND HEMOGLOBIN-HAPTOGLOBIN-BINDING PROTEIN 1-RELATED"/>
    <property type="match status" value="1"/>
</dbReference>
<feature type="domain" description="TonB-dependent receptor plug" evidence="14">
    <location>
        <begin position="46"/>
        <end position="152"/>
    </location>
</feature>
<dbReference type="Pfam" id="PF00593">
    <property type="entry name" value="TonB_dep_Rec_b-barrel"/>
    <property type="match status" value="1"/>
</dbReference>
<evidence type="ECO:0000259" key="14">
    <source>
        <dbReference type="Pfam" id="PF07715"/>
    </source>
</evidence>
<dbReference type="PANTHER" id="PTHR30069">
    <property type="entry name" value="TONB-DEPENDENT OUTER MEMBRANE RECEPTOR"/>
    <property type="match status" value="1"/>
</dbReference>
<evidence type="ECO:0000256" key="10">
    <source>
        <dbReference type="PROSITE-ProRule" id="PRU01360"/>
    </source>
</evidence>
<feature type="domain" description="TonB-dependent receptor-like beta-barrel" evidence="13">
    <location>
        <begin position="220"/>
        <end position="611"/>
    </location>
</feature>
<evidence type="ECO:0000256" key="2">
    <source>
        <dbReference type="ARBA" id="ARBA00022448"/>
    </source>
</evidence>
<keyword evidence="3 10" id="KW-1134">Transmembrane beta strand</keyword>
<dbReference type="Pfam" id="PF07715">
    <property type="entry name" value="Plug"/>
    <property type="match status" value="1"/>
</dbReference>
<keyword evidence="9 10" id="KW-0998">Cell outer membrane</keyword>
<proteinExistence type="inferred from homology"/>
<dbReference type="PROSITE" id="PS52016">
    <property type="entry name" value="TONB_DEPENDENT_REC_3"/>
    <property type="match status" value="1"/>
</dbReference>
<evidence type="ECO:0000256" key="6">
    <source>
        <dbReference type="ARBA" id="ARBA00023077"/>
    </source>
</evidence>
<keyword evidence="4 10" id="KW-0812">Transmembrane</keyword>
<evidence type="ECO:0000256" key="9">
    <source>
        <dbReference type="ARBA" id="ARBA00023237"/>
    </source>
</evidence>
<organism evidence="15 16">
    <name type="scientific">Zavarzinia aquatilis</name>
    <dbReference type="NCBI Taxonomy" id="2211142"/>
    <lineage>
        <taxon>Bacteria</taxon>
        <taxon>Pseudomonadati</taxon>
        <taxon>Pseudomonadota</taxon>
        <taxon>Alphaproteobacteria</taxon>
        <taxon>Rhodospirillales</taxon>
        <taxon>Zavarziniaceae</taxon>
        <taxon>Zavarzinia</taxon>
    </lineage>
</organism>
<dbReference type="InterPro" id="IPR036942">
    <property type="entry name" value="Beta-barrel_TonB_sf"/>
</dbReference>
<accession>A0A317EEC3</accession>
<keyword evidence="8 15" id="KW-0675">Receptor</keyword>
<evidence type="ECO:0000313" key="16">
    <source>
        <dbReference type="Proteomes" id="UP000245461"/>
    </source>
</evidence>
<gene>
    <name evidence="15" type="ORF">DKG74_07305</name>
</gene>
<keyword evidence="16" id="KW-1185">Reference proteome</keyword>
<dbReference type="GO" id="GO:0015344">
    <property type="term" value="F:siderophore uptake transmembrane transporter activity"/>
    <property type="evidence" value="ECO:0007669"/>
    <property type="project" value="TreeGrafter"/>
</dbReference>
<dbReference type="GO" id="GO:0009279">
    <property type="term" value="C:cell outer membrane"/>
    <property type="evidence" value="ECO:0007669"/>
    <property type="project" value="UniProtKB-SubCell"/>
</dbReference>
<evidence type="ECO:0000256" key="5">
    <source>
        <dbReference type="ARBA" id="ARBA00022729"/>
    </source>
</evidence>
<dbReference type="SUPFAM" id="SSF56935">
    <property type="entry name" value="Porins"/>
    <property type="match status" value="1"/>
</dbReference>
<evidence type="ECO:0000256" key="12">
    <source>
        <dbReference type="SAM" id="SignalP"/>
    </source>
</evidence>
<feature type="chain" id="PRO_5016356717" evidence="12">
    <location>
        <begin position="25"/>
        <end position="637"/>
    </location>
</feature>
<dbReference type="OrthoDB" id="9760333at2"/>
<evidence type="ECO:0000256" key="7">
    <source>
        <dbReference type="ARBA" id="ARBA00023136"/>
    </source>
</evidence>
<evidence type="ECO:0000256" key="8">
    <source>
        <dbReference type="ARBA" id="ARBA00023170"/>
    </source>
</evidence>
<dbReference type="EMBL" id="QGLE01000003">
    <property type="protein sequence ID" value="PWR24604.1"/>
    <property type="molecule type" value="Genomic_DNA"/>
</dbReference>
<evidence type="ECO:0000256" key="4">
    <source>
        <dbReference type="ARBA" id="ARBA00022692"/>
    </source>
</evidence>
<keyword evidence="2 10" id="KW-0813">Transport</keyword>
<evidence type="ECO:0000256" key="1">
    <source>
        <dbReference type="ARBA" id="ARBA00004571"/>
    </source>
</evidence>
<comment type="similarity">
    <text evidence="10 11">Belongs to the TonB-dependent receptor family.</text>
</comment>
<dbReference type="InterPro" id="IPR039426">
    <property type="entry name" value="TonB-dep_rcpt-like"/>
</dbReference>
<dbReference type="InterPro" id="IPR037066">
    <property type="entry name" value="Plug_dom_sf"/>
</dbReference>
<dbReference type="RefSeq" id="WP_109904198.1">
    <property type="nucleotide sequence ID" value="NZ_QGLE01000003.1"/>
</dbReference>
<dbReference type="InterPro" id="IPR000531">
    <property type="entry name" value="Beta-barrel_TonB"/>
</dbReference>
<keyword evidence="7 10" id="KW-0472">Membrane</keyword>
<evidence type="ECO:0000256" key="11">
    <source>
        <dbReference type="RuleBase" id="RU003357"/>
    </source>
</evidence>
<evidence type="ECO:0000256" key="3">
    <source>
        <dbReference type="ARBA" id="ARBA00022452"/>
    </source>
</evidence>
<feature type="signal peptide" evidence="12">
    <location>
        <begin position="1"/>
        <end position="24"/>
    </location>
</feature>
<dbReference type="InterPro" id="IPR012910">
    <property type="entry name" value="Plug_dom"/>
</dbReference>
<reference evidence="15 16" key="1">
    <citation type="submission" date="2018-05" db="EMBL/GenBank/DDBJ databases">
        <title>Zavarzinia sp. HR-AS.</title>
        <authorList>
            <person name="Lee Y."/>
            <person name="Jeon C.O."/>
        </authorList>
    </citation>
    <scope>NUCLEOTIDE SEQUENCE [LARGE SCALE GENOMIC DNA]</scope>
    <source>
        <strain evidence="15 16">HR-AS</strain>
    </source>
</reference>
<comment type="caution">
    <text evidence="15">The sequence shown here is derived from an EMBL/GenBank/DDBJ whole genome shotgun (WGS) entry which is preliminary data.</text>
</comment>
<dbReference type="GO" id="GO:0044718">
    <property type="term" value="P:siderophore transmembrane transport"/>
    <property type="evidence" value="ECO:0007669"/>
    <property type="project" value="TreeGrafter"/>
</dbReference>
<keyword evidence="6 11" id="KW-0798">TonB box</keyword>
<keyword evidence="5 12" id="KW-0732">Signal</keyword>
<sequence>MSSIRSTFLLSVSVFGLSLGSARAEEAEALPEVSVTANRGEATPLTEVGSAVTIVTAEDIEAKQIRVVSDALRLIPGVSVSRHGSFGNQTTVRLRGSESNQTLVLIDGVAVNNPASSSEFDFGHLMAQDIERIEVLRGPQSALYGSDAVGGVINIVTKKGEPGSGVTVSAEAGSMNTYASAVSAHAAGDGFSIRAGASGFSTTGTSSASKWRGNSEEDGFRSLSSYVNASYDPTPVYGFDLVFRNTDYRSEYDDTPPPFYTLSDWPSVADGTETFARGQARLALLDGRWTQRLGVSHFRNDVDYTAPGLWPDSTLWGETTKYDYQSNLSFDTGADLSHTVTAAVEYQHDEIDSYVQEDMAQSSYVAQYQLGLFDALSLTGALRRDANDKFEDATTYRLTAAYDIAAIGTKLRTSYGTGVKNPTINELYGYGGSYIGNPNLQPEKAKGWDVGLDQSLFGDRLSLGLTYFDQRISNEITTVYLYDTGTGVFLGSTPQNDPATSRHRGIEVEATLEPVKNLSLRAAYTYTHSHDANRNAPEILQPVHQGSFDIGYRFLDEKAQVNLGIVVNSDTTDIDYATYTTQNLGSYTLVNLAGSYDVLDNVQLYARIENLGDAEYEEAWSYGSTGRAAYAGVKADF</sequence>
<dbReference type="Gene3D" id="2.170.130.10">
    <property type="entry name" value="TonB-dependent receptor, plug domain"/>
    <property type="match status" value="1"/>
</dbReference>
<dbReference type="CDD" id="cd01347">
    <property type="entry name" value="ligand_gated_channel"/>
    <property type="match status" value="1"/>
</dbReference>
<dbReference type="Proteomes" id="UP000245461">
    <property type="component" value="Unassembled WGS sequence"/>
</dbReference>